<feature type="region of interest" description="Disordered" evidence="1">
    <location>
        <begin position="65"/>
        <end position="87"/>
    </location>
</feature>
<sequence length="101" mass="10783">MTAAFLSALSELWPFLLAIAGVVFGWVRHLQAKAAKADAQKEIADARAHAAQVDAVQAKTNEDAARAGAENAKVRRDEDAAAVAEPDANRVLHDEWGKYGS</sequence>
<name>A0ABY3EKH7_9BURK</name>
<dbReference type="Proteomes" id="UP000318943">
    <property type="component" value="Unassembled WGS sequence"/>
</dbReference>
<feature type="transmembrane region" description="Helical" evidence="2">
    <location>
        <begin position="12"/>
        <end position="30"/>
    </location>
</feature>
<gene>
    <name evidence="3" type="ORF">FGG12_17455</name>
</gene>
<comment type="caution">
    <text evidence="3">The sequence shown here is derived from an EMBL/GenBank/DDBJ whole genome shotgun (WGS) entry which is preliminary data.</text>
</comment>
<dbReference type="EMBL" id="VCIZ01000010">
    <property type="protein sequence ID" value="TSP11425.1"/>
    <property type="molecule type" value="Genomic_DNA"/>
</dbReference>
<protein>
    <recommendedName>
        <fullName evidence="5">DUF2681 domain-containing protein</fullName>
    </recommendedName>
</protein>
<organism evidence="3 4">
    <name type="scientific">Cupriavidus campinensis</name>
    <dbReference type="NCBI Taxonomy" id="151783"/>
    <lineage>
        <taxon>Bacteria</taxon>
        <taxon>Pseudomonadati</taxon>
        <taxon>Pseudomonadota</taxon>
        <taxon>Betaproteobacteria</taxon>
        <taxon>Burkholderiales</taxon>
        <taxon>Burkholderiaceae</taxon>
        <taxon>Cupriavidus</taxon>
    </lineage>
</organism>
<evidence type="ECO:0000256" key="1">
    <source>
        <dbReference type="SAM" id="MobiDB-lite"/>
    </source>
</evidence>
<evidence type="ECO:0000313" key="4">
    <source>
        <dbReference type="Proteomes" id="UP000318943"/>
    </source>
</evidence>
<keyword evidence="4" id="KW-1185">Reference proteome</keyword>
<dbReference type="RefSeq" id="WP_144199502.1">
    <property type="nucleotide sequence ID" value="NZ_VCIZ01000010.1"/>
</dbReference>
<proteinExistence type="predicted"/>
<evidence type="ECO:0008006" key="5">
    <source>
        <dbReference type="Google" id="ProtNLM"/>
    </source>
</evidence>
<keyword evidence="2" id="KW-0472">Membrane</keyword>
<reference evidence="3 4" key="1">
    <citation type="submission" date="2019-05" db="EMBL/GenBank/DDBJ databases">
        <title>Whole genome sequence analysis of Cupriavidus campinensis S14E4C strain.</title>
        <authorList>
            <person name="Abbaszade G."/>
            <person name="Szabo A."/>
            <person name="Toumi M."/>
            <person name="Toth E."/>
        </authorList>
    </citation>
    <scope>NUCLEOTIDE SEQUENCE [LARGE SCALE GENOMIC DNA]</scope>
    <source>
        <strain evidence="3 4">S14E4C</strain>
    </source>
</reference>
<keyword evidence="2" id="KW-0812">Transmembrane</keyword>
<keyword evidence="2" id="KW-1133">Transmembrane helix</keyword>
<evidence type="ECO:0000256" key="2">
    <source>
        <dbReference type="SAM" id="Phobius"/>
    </source>
</evidence>
<accession>A0ABY3EKH7</accession>
<evidence type="ECO:0000313" key="3">
    <source>
        <dbReference type="EMBL" id="TSP11425.1"/>
    </source>
</evidence>